<protein>
    <submittedName>
        <fullName evidence="2">Uncharacterized protein</fullName>
    </submittedName>
</protein>
<dbReference type="EMBL" id="JARVKM010000023">
    <property type="protein sequence ID" value="KAK9777163.1"/>
    <property type="molecule type" value="Genomic_DNA"/>
</dbReference>
<feature type="region of interest" description="Disordered" evidence="1">
    <location>
        <begin position="1"/>
        <end position="44"/>
    </location>
</feature>
<keyword evidence="3" id="KW-1185">Reference proteome</keyword>
<accession>A0ABR2XTP4</accession>
<evidence type="ECO:0000256" key="1">
    <source>
        <dbReference type="SAM" id="MobiDB-lite"/>
    </source>
</evidence>
<feature type="compositionally biased region" description="Basic and acidic residues" evidence="1">
    <location>
        <begin position="28"/>
        <end position="39"/>
    </location>
</feature>
<name>A0ABR2XTP4_9PEZI</name>
<evidence type="ECO:0000313" key="3">
    <source>
        <dbReference type="Proteomes" id="UP001465668"/>
    </source>
</evidence>
<comment type="caution">
    <text evidence="2">The sequence shown here is derived from an EMBL/GenBank/DDBJ whole genome shotgun (WGS) entry which is preliminary data.</text>
</comment>
<reference evidence="2 3" key="1">
    <citation type="submission" date="2024-02" db="EMBL/GenBank/DDBJ databases">
        <title>First draft genome assembly of two strains of Seiridium cardinale.</title>
        <authorList>
            <person name="Emiliani G."/>
            <person name="Scali E."/>
        </authorList>
    </citation>
    <scope>NUCLEOTIDE SEQUENCE [LARGE SCALE GENOMIC DNA]</scope>
    <source>
        <strain evidence="2 3">BM-138-000479</strain>
    </source>
</reference>
<proteinExistence type="predicted"/>
<sequence>MDEPKPVGDQESVEPGESSPSKVACGQESERGHENEDGKAPTPELTKILIAVYHDKDDCQGIPALGPHPDAEGFEKNANYHYPDKNKKCECVNTEVDLKDVFDNNFIEKMEDLVHEHKQRFHRHESAALMRDVFMLGGEIPEMHITCSEDWAEVFRTMDGRTDPTFLFIEYILAP</sequence>
<evidence type="ECO:0000313" key="2">
    <source>
        <dbReference type="EMBL" id="KAK9777163.1"/>
    </source>
</evidence>
<organism evidence="2 3">
    <name type="scientific">Seiridium cardinale</name>
    <dbReference type="NCBI Taxonomy" id="138064"/>
    <lineage>
        <taxon>Eukaryota</taxon>
        <taxon>Fungi</taxon>
        <taxon>Dikarya</taxon>
        <taxon>Ascomycota</taxon>
        <taxon>Pezizomycotina</taxon>
        <taxon>Sordariomycetes</taxon>
        <taxon>Xylariomycetidae</taxon>
        <taxon>Amphisphaeriales</taxon>
        <taxon>Sporocadaceae</taxon>
        <taxon>Seiridium</taxon>
    </lineage>
</organism>
<dbReference type="Proteomes" id="UP001465668">
    <property type="component" value="Unassembled WGS sequence"/>
</dbReference>
<gene>
    <name evidence="2" type="ORF">SCAR479_06231</name>
</gene>